<feature type="region of interest" description="Disordered" evidence="1">
    <location>
        <begin position="51"/>
        <end position="76"/>
    </location>
</feature>
<dbReference type="PANTHER" id="PTHR33223:SF10">
    <property type="entry name" value="AMINOTRANSFERASE-LIKE PLANT MOBILE DOMAIN-CONTAINING PROTEIN"/>
    <property type="match status" value="1"/>
</dbReference>
<feature type="domain" description="Retrotransposon gag" evidence="2">
    <location>
        <begin position="254"/>
        <end position="346"/>
    </location>
</feature>
<proteinExistence type="predicted"/>
<evidence type="ECO:0000256" key="1">
    <source>
        <dbReference type="SAM" id="MobiDB-lite"/>
    </source>
</evidence>
<feature type="compositionally biased region" description="Polar residues" evidence="1">
    <location>
        <begin position="114"/>
        <end position="150"/>
    </location>
</feature>
<organism evidence="4 5">
    <name type="scientific">Ficus carica</name>
    <name type="common">Common fig</name>
    <dbReference type="NCBI Taxonomy" id="3494"/>
    <lineage>
        <taxon>Eukaryota</taxon>
        <taxon>Viridiplantae</taxon>
        <taxon>Streptophyta</taxon>
        <taxon>Embryophyta</taxon>
        <taxon>Tracheophyta</taxon>
        <taxon>Spermatophyta</taxon>
        <taxon>Magnoliopsida</taxon>
        <taxon>eudicotyledons</taxon>
        <taxon>Gunneridae</taxon>
        <taxon>Pentapetalae</taxon>
        <taxon>rosids</taxon>
        <taxon>fabids</taxon>
        <taxon>Rosales</taxon>
        <taxon>Moraceae</taxon>
        <taxon>Ficeae</taxon>
        <taxon>Ficus</taxon>
    </lineage>
</organism>
<comment type="caution">
    <text evidence="4">The sequence shown here is derived from an EMBL/GenBank/DDBJ whole genome shotgun (WGS) entry which is preliminary data.</text>
</comment>
<dbReference type="AlphaFoldDB" id="A0AA87ZS00"/>
<dbReference type="Pfam" id="PF03732">
    <property type="entry name" value="Retrotrans_gag"/>
    <property type="match status" value="1"/>
</dbReference>
<evidence type="ECO:0000313" key="5">
    <source>
        <dbReference type="Proteomes" id="UP001187192"/>
    </source>
</evidence>
<feature type="region of interest" description="Disordered" evidence="1">
    <location>
        <begin position="105"/>
        <end position="151"/>
    </location>
</feature>
<sequence>MENINAENQILKNQLMTLNSQAAYSYYYNPYVGYSSGASAGGWRPAASYEQRGANDGTWRPATSYNPQHASAGGWQHATPYQQQRLRATYSPINPMKPLFASEDTPVVDERQAQPRQTAPGPSSRRQTTPVRRSTPDLSQSSEDLFQPGTNVEEMMRSIMSEEMRTLEAQMQQRFTSQIHKATTSTPGIDDLARGVRETPLTKRITNTITPKFSNISFPRFDGMSDPHDHLLQYKHVVQSTNIPTDMLDDMICKFFPQSLKGAALRWFCNLPAESIDSFDELSLEFMRSYSVHIQSGKTTKDLWGVIQGPHESLRAYIKRFSKTISEISGLDDGTAREALKKGLRHRSLFKNEICARYPPTIQDALHRAKGFIEMEEENERVERDLTRTREELSKARDEREKNFRRERPRQQRRTENRDFVTWPKKLPENPARDTSKYCEFHKDHGHNTVDCRALRAEVVELLKKGHLREFLTEKGRETYGLGGEHKERRVVQQIEDTPSPPPVRKTIGVILGGSIYSGETVTAIKSHRRKAKQPIAAILPDDPIEHSIIFHSSEATNLSRPHDDALVLTLNVSNCEVGRILVDNGSSADVLFLSTLREMELSETDIERSTTILTDETDRSFIATREEGRIERSNTTRRGAT</sequence>
<dbReference type="InterPro" id="IPR005162">
    <property type="entry name" value="Retrotrans_gag_dom"/>
</dbReference>
<name>A0AA87ZS00_FICCA</name>
<gene>
    <name evidence="3" type="ORF">TIFTF001_046563</name>
    <name evidence="4" type="ORF">TIFTF001_046564</name>
</gene>
<feature type="compositionally biased region" description="Basic and acidic residues" evidence="1">
    <location>
        <begin position="381"/>
        <end position="419"/>
    </location>
</feature>
<dbReference type="EMBL" id="BTGU01004773">
    <property type="protein sequence ID" value="GMN31977.1"/>
    <property type="molecule type" value="Genomic_DNA"/>
</dbReference>
<evidence type="ECO:0000313" key="4">
    <source>
        <dbReference type="EMBL" id="GMN31993.1"/>
    </source>
</evidence>
<dbReference type="EMBL" id="BTGU01004774">
    <property type="protein sequence ID" value="GMN31993.1"/>
    <property type="molecule type" value="Genomic_DNA"/>
</dbReference>
<evidence type="ECO:0000259" key="2">
    <source>
        <dbReference type="Pfam" id="PF03732"/>
    </source>
</evidence>
<dbReference type="PANTHER" id="PTHR33223">
    <property type="entry name" value="CCHC-TYPE DOMAIN-CONTAINING PROTEIN"/>
    <property type="match status" value="1"/>
</dbReference>
<dbReference type="Proteomes" id="UP001187192">
    <property type="component" value="Unassembled WGS sequence"/>
</dbReference>
<protein>
    <recommendedName>
        <fullName evidence="2">Retrotransposon gag domain-containing protein</fullName>
    </recommendedName>
</protein>
<accession>A0AA87ZS00</accession>
<keyword evidence="5" id="KW-1185">Reference proteome</keyword>
<evidence type="ECO:0000313" key="3">
    <source>
        <dbReference type="EMBL" id="GMN31977.1"/>
    </source>
</evidence>
<reference evidence="4" key="1">
    <citation type="submission" date="2023-07" db="EMBL/GenBank/DDBJ databases">
        <title>draft genome sequence of fig (Ficus carica).</title>
        <authorList>
            <person name="Takahashi T."/>
            <person name="Nishimura K."/>
        </authorList>
    </citation>
    <scope>NUCLEOTIDE SEQUENCE</scope>
</reference>
<feature type="region of interest" description="Disordered" evidence="1">
    <location>
        <begin position="377"/>
        <end position="429"/>
    </location>
</feature>